<gene>
    <name evidence="1" type="ORF">LOY88_006231</name>
</gene>
<comment type="caution">
    <text evidence="1">The sequence shown here is derived from an EMBL/GenBank/DDBJ whole genome shotgun (WGS) entry which is preliminary data.</text>
</comment>
<organism evidence="1">
    <name type="scientific">Ophidiomyces ophidiicola</name>
    <dbReference type="NCBI Taxonomy" id="1387563"/>
    <lineage>
        <taxon>Eukaryota</taxon>
        <taxon>Fungi</taxon>
        <taxon>Dikarya</taxon>
        <taxon>Ascomycota</taxon>
        <taxon>Pezizomycotina</taxon>
        <taxon>Eurotiomycetes</taxon>
        <taxon>Eurotiomycetidae</taxon>
        <taxon>Onygenales</taxon>
        <taxon>Onygenaceae</taxon>
        <taxon>Ophidiomyces</taxon>
    </lineage>
</organism>
<dbReference type="EMBL" id="JALBCA010000138">
    <property type="protein sequence ID" value="KAI2382198.1"/>
    <property type="molecule type" value="Genomic_DNA"/>
</dbReference>
<evidence type="ECO:0000313" key="1">
    <source>
        <dbReference type="EMBL" id="KAI2382198.1"/>
    </source>
</evidence>
<name>A0ACB8UP22_9EURO</name>
<reference evidence="1" key="1">
    <citation type="journal article" date="2022" name="bioRxiv">
        <title>Population genetic analysis of Ophidiomyces ophidiicola, the causative agent of snake fungal disease, indicates recent introductions to the USA.</title>
        <authorList>
            <person name="Ladner J.T."/>
            <person name="Palmer J.M."/>
            <person name="Ettinger C.L."/>
            <person name="Stajich J.E."/>
            <person name="Farrell T.M."/>
            <person name="Glorioso B.M."/>
            <person name="Lawson B."/>
            <person name="Price S.J."/>
            <person name="Stengle A.G."/>
            <person name="Grear D.A."/>
            <person name="Lorch J.M."/>
        </authorList>
    </citation>
    <scope>NUCLEOTIDE SEQUENCE</scope>
    <source>
        <strain evidence="1">NWHC 24266-5</strain>
    </source>
</reference>
<accession>A0ACB8UP22</accession>
<proteinExistence type="predicted"/>
<protein>
    <submittedName>
        <fullName evidence="1">Uncharacterized protein</fullName>
    </submittedName>
</protein>
<sequence length="710" mass="80690">MFSKSVWAIARRSNPYVCLFCVRRTFERSFVLSLPRHDAVTDISSGSSHTTEILLNSDLSSNHTKVGQDNNPQGQLNNCEDGNPNIPSDDQHQLENESHSTKGDVKTIKSSKKAAGTVRRVISSRSVVRRVSVAPFDGTKNPATAKPKSRKRRHDEFASVHAGLSAQSDILEPPKGKITALNTQSTAVPGLAYGLDRVLFNPGVYHLRDPRSRVYNFDPYLSSIMPVSEFDFKALGDYITSSQDVILRKIAREQGKKYIGSSSSMTSVLSHFHFLLSAWRPLDLKMISRGFSDEMQTFTRLTRAPSAVFLRYKDGVYAIDADKEFDSANVLMNLGKSMEKLLTMPTDEFERYRRMPGEEPVPGEAAPESYHYSTYGDFLMRAQLDAYDPRLPGTGMFDLKTRAVVSVRMDSSNFTRGAGYEIRSRFGDYESFEREYFDMVRSAFLKYSLQVRIGRMDGIFVAFHNVRRIFGFQYVSLPEMDKALHGQEDTTLGDVEFMHSVALWNKILDKVSARFPEQSLRFHFETRTGVLPFMYIFAEPVTEEQIDEIQTRNQEQIERIQKQLLYPELCDSSEEAPAAEVTSPPSEETQAEKDGEQADSNQAEESAQSVVGMTLHVYHKVNGSHVERPQDLTADDKWEVDYKLTVLPSSRAQVLFQACQRRREKQYKETEGSEADFYRRKLWSISDRGIKWREAQDKLDQEHGIVQLGG</sequence>